<feature type="compositionally biased region" description="Polar residues" evidence="1">
    <location>
        <begin position="46"/>
        <end position="60"/>
    </location>
</feature>
<organism evidence="3 4">
    <name type="scientific">Mortierella isabellina</name>
    <name type="common">Filamentous fungus</name>
    <name type="synonym">Umbelopsis isabellina</name>
    <dbReference type="NCBI Taxonomy" id="91625"/>
    <lineage>
        <taxon>Eukaryota</taxon>
        <taxon>Fungi</taxon>
        <taxon>Fungi incertae sedis</taxon>
        <taxon>Mucoromycota</taxon>
        <taxon>Mucoromycotina</taxon>
        <taxon>Umbelopsidomycetes</taxon>
        <taxon>Umbelopsidales</taxon>
        <taxon>Umbelopsidaceae</taxon>
        <taxon>Umbelopsis</taxon>
    </lineage>
</organism>
<feature type="domain" description="CRAL-TRIO" evidence="2">
    <location>
        <begin position="193"/>
        <end position="339"/>
    </location>
</feature>
<reference evidence="3" key="1">
    <citation type="submission" date="2020-12" db="EMBL/GenBank/DDBJ databases">
        <title>Metabolic potential, ecology and presence of endohyphal bacteria is reflected in genomic diversity of Mucoromycotina.</title>
        <authorList>
            <person name="Muszewska A."/>
            <person name="Okrasinska A."/>
            <person name="Steczkiewicz K."/>
            <person name="Drgas O."/>
            <person name="Orlowska M."/>
            <person name="Perlinska-Lenart U."/>
            <person name="Aleksandrzak-Piekarczyk T."/>
            <person name="Szatraj K."/>
            <person name="Zielenkiewicz U."/>
            <person name="Pilsyk S."/>
            <person name="Malc E."/>
            <person name="Mieczkowski P."/>
            <person name="Kruszewska J.S."/>
            <person name="Biernat P."/>
            <person name="Pawlowska J."/>
        </authorList>
    </citation>
    <scope>NUCLEOTIDE SEQUENCE</scope>
    <source>
        <strain evidence="3">WA0000067209</strain>
    </source>
</reference>
<comment type="caution">
    <text evidence="3">The sequence shown here is derived from an EMBL/GenBank/DDBJ whole genome shotgun (WGS) entry which is preliminary data.</text>
</comment>
<dbReference type="InterPro" id="IPR036273">
    <property type="entry name" value="CRAL/TRIO_N_dom_sf"/>
</dbReference>
<name>A0A8H7Q430_MORIS</name>
<dbReference type="SUPFAM" id="SSF46938">
    <property type="entry name" value="CRAL/TRIO N-terminal domain"/>
    <property type="match status" value="1"/>
</dbReference>
<evidence type="ECO:0000313" key="4">
    <source>
        <dbReference type="Proteomes" id="UP000654370"/>
    </source>
</evidence>
<proteinExistence type="predicted"/>
<dbReference type="PANTHER" id="PTHR46590:SF1">
    <property type="entry name" value="PHOSPHATIDYLINOSITOL TRANSFER PROTEIN CSR1"/>
    <property type="match status" value="1"/>
</dbReference>
<evidence type="ECO:0000313" key="3">
    <source>
        <dbReference type="EMBL" id="KAG2186119.1"/>
    </source>
</evidence>
<dbReference type="InterPro" id="IPR001251">
    <property type="entry name" value="CRAL-TRIO_dom"/>
</dbReference>
<evidence type="ECO:0000256" key="1">
    <source>
        <dbReference type="SAM" id="MobiDB-lite"/>
    </source>
</evidence>
<dbReference type="SMART" id="SM00516">
    <property type="entry name" value="SEC14"/>
    <property type="match status" value="1"/>
</dbReference>
<evidence type="ECO:0000259" key="2">
    <source>
        <dbReference type="PROSITE" id="PS50191"/>
    </source>
</evidence>
<dbReference type="Pfam" id="PF00650">
    <property type="entry name" value="CRAL_TRIO"/>
    <property type="match status" value="1"/>
</dbReference>
<keyword evidence="4" id="KW-1185">Reference proteome</keyword>
<dbReference type="PROSITE" id="PS50191">
    <property type="entry name" value="CRAL_TRIO"/>
    <property type="match status" value="1"/>
</dbReference>
<feature type="region of interest" description="Disordered" evidence="1">
    <location>
        <begin position="45"/>
        <end position="66"/>
    </location>
</feature>
<dbReference type="Gene3D" id="3.40.525.10">
    <property type="entry name" value="CRAL-TRIO lipid binding domain"/>
    <property type="match status" value="1"/>
</dbReference>
<dbReference type="EMBL" id="JAEPQZ010000001">
    <property type="protein sequence ID" value="KAG2186119.1"/>
    <property type="molecule type" value="Genomic_DNA"/>
</dbReference>
<dbReference type="PANTHER" id="PTHR46590">
    <property type="entry name" value="PHOSPHATIDYLINOSITOL TRANSFER PROTEIN CSR1-RELATED"/>
    <property type="match status" value="1"/>
</dbReference>
<dbReference type="OrthoDB" id="43460at2759"/>
<dbReference type="Proteomes" id="UP000654370">
    <property type="component" value="Unassembled WGS sequence"/>
</dbReference>
<dbReference type="PRINTS" id="PR00180">
    <property type="entry name" value="CRETINALDHBP"/>
</dbReference>
<gene>
    <name evidence="3" type="ORF">INT43_002557</name>
</gene>
<dbReference type="InterPro" id="IPR052432">
    <property type="entry name" value="PITP/CRAL-TRIO"/>
</dbReference>
<dbReference type="CDD" id="cd00170">
    <property type="entry name" value="SEC14"/>
    <property type="match status" value="1"/>
</dbReference>
<sequence>MPATTEAVADQPSGYIHNLTPEQVVKLKQLWVKLFEIYDQKADESPVSTPTQRSRQGSTDSKSSFGSFFGKKKAKIERDQVFLTSTYNDATGTTPLPVEEAIKLVSGGQLKDACWSAIGVDNPDTLLLRFLRARKWDVDAAFTMLSSALRWRLEERVDEIVRLGEAGLRDELERLDAGSSKKWLDQFQSGKSFLGGPDQGGRPVCYINVKLHNKDAQSLEIMKCFTILTMESGRLLVAQPVETTCLVFNMADFTLANMDFDFIKFLITCFEAYYPESLGVCLIHRAPWVFSAVWSMIQPLLDPVVASKIHFTRSDEELLNFIDKENLPEILSGTAHQSGKYAAPPVESVVDAAKEFPEFAAIKEKYEAATREWAVSPGASMEDRNKLALEYRLARLKVENEVRAPTHYHRVGMVKVEDGRLRINYQNATSVEEDLTERV</sequence>
<dbReference type="AlphaFoldDB" id="A0A8H7Q430"/>
<accession>A0A8H7Q430</accession>
<dbReference type="SUPFAM" id="SSF52087">
    <property type="entry name" value="CRAL/TRIO domain"/>
    <property type="match status" value="1"/>
</dbReference>
<dbReference type="SMART" id="SM01100">
    <property type="entry name" value="CRAL_TRIO_N"/>
    <property type="match status" value="1"/>
</dbReference>
<dbReference type="InterPro" id="IPR011074">
    <property type="entry name" value="CRAL/TRIO_N_dom"/>
</dbReference>
<protein>
    <recommendedName>
        <fullName evidence="2">CRAL-TRIO domain-containing protein</fullName>
    </recommendedName>
</protein>
<dbReference type="Pfam" id="PF03765">
    <property type="entry name" value="CRAL_TRIO_N"/>
    <property type="match status" value="1"/>
</dbReference>
<dbReference type="InterPro" id="IPR036865">
    <property type="entry name" value="CRAL-TRIO_dom_sf"/>
</dbReference>